<evidence type="ECO:0000256" key="2">
    <source>
        <dbReference type="ARBA" id="ARBA00013194"/>
    </source>
</evidence>
<evidence type="ECO:0000256" key="4">
    <source>
        <dbReference type="ARBA" id="ARBA00023235"/>
    </source>
</evidence>
<evidence type="ECO:0000256" key="3">
    <source>
        <dbReference type="ARBA" id="ARBA00023110"/>
    </source>
</evidence>
<proteinExistence type="predicted"/>
<dbReference type="InterPro" id="IPR046357">
    <property type="entry name" value="PPIase_dom_sf"/>
</dbReference>
<dbReference type="Proteomes" id="UP001520878">
    <property type="component" value="Unassembled WGS sequence"/>
</dbReference>
<keyword evidence="8" id="KW-1185">Reference proteome</keyword>
<evidence type="ECO:0000313" key="8">
    <source>
        <dbReference type="Proteomes" id="UP001520878"/>
    </source>
</evidence>
<sequence length="92" mass="10449">MPRASAYHILVKSKDEAEKLKQQLAKGANFQQLAKKHSICPSKKRGGDLGEFNRGDMVKAFDDVVFKKPLYEVHGPVKTKFGYHLIKTVYRS</sequence>
<evidence type="ECO:0000256" key="1">
    <source>
        <dbReference type="ARBA" id="ARBA00000971"/>
    </source>
</evidence>
<comment type="caution">
    <text evidence="7">The sequence shown here is derived from an EMBL/GenBank/DDBJ whole genome shotgun (WGS) entry which is preliminary data.</text>
</comment>
<dbReference type="PROSITE" id="PS50198">
    <property type="entry name" value="PPIC_PPIASE_2"/>
    <property type="match status" value="1"/>
</dbReference>
<keyword evidence="3 5" id="KW-0697">Rotamase</keyword>
<protein>
    <recommendedName>
        <fullName evidence="2">peptidylprolyl isomerase</fullName>
        <ecNumber evidence="2">5.2.1.8</ecNumber>
    </recommendedName>
</protein>
<evidence type="ECO:0000259" key="6">
    <source>
        <dbReference type="PROSITE" id="PS50198"/>
    </source>
</evidence>
<dbReference type="Pfam" id="PF00639">
    <property type="entry name" value="Rotamase"/>
    <property type="match status" value="1"/>
</dbReference>
<reference evidence="7 8" key="1">
    <citation type="submission" date="2021-10" db="EMBL/GenBank/DDBJ databases">
        <title>Draft genome of Aestuariibacter halophilus JC2043.</title>
        <authorList>
            <person name="Emsley S.A."/>
            <person name="Pfannmuller K.M."/>
            <person name="Ushijima B."/>
            <person name="Saw J.H."/>
            <person name="Videau P."/>
        </authorList>
    </citation>
    <scope>NUCLEOTIDE SEQUENCE [LARGE SCALE GENOMIC DNA]</scope>
    <source>
        <strain evidence="7 8">JC2043</strain>
    </source>
</reference>
<keyword evidence="4 5" id="KW-0413">Isomerase</keyword>
<dbReference type="PANTHER" id="PTHR43629:SF3">
    <property type="entry name" value="PEPTIDYL-PROLYL CIS-TRANS ISOMERASE C"/>
    <property type="match status" value="1"/>
</dbReference>
<gene>
    <name evidence="7" type="ORF">LJ739_09760</name>
</gene>
<dbReference type="InterPro" id="IPR052204">
    <property type="entry name" value="PpiC/parvulin_rotamase"/>
</dbReference>
<dbReference type="GO" id="GO:0003755">
    <property type="term" value="F:peptidyl-prolyl cis-trans isomerase activity"/>
    <property type="evidence" value="ECO:0007669"/>
    <property type="project" value="UniProtKB-EC"/>
</dbReference>
<dbReference type="RefSeq" id="WP_229159943.1">
    <property type="nucleotide sequence ID" value="NZ_JAJEWP010000002.1"/>
</dbReference>
<feature type="domain" description="PpiC" evidence="6">
    <location>
        <begin position="1"/>
        <end position="90"/>
    </location>
</feature>
<organism evidence="7 8">
    <name type="scientific">Fluctibacter halophilus</name>
    <dbReference type="NCBI Taxonomy" id="226011"/>
    <lineage>
        <taxon>Bacteria</taxon>
        <taxon>Pseudomonadati</taxon>
        <taxon>Pseudomonadota</taxon>
        <taxon>Gammaproteobacteria</taxon>
        <taxon>Alteromonadales</taxon>
        <taxon>Alteromonadaceae</taxon>
        <taxon>Fluctibacter</taxon>
    </lineage>
</organism>
<dbReference type="InterPro" id="IPR000297">
    <property type="entry name" value="PPIase_PpiC"/>
</dbReference>
<dbReference type="EMBL" id="JAJEWP010000002">
    <property type="protein sequence ID" value="MCC2616525.1"/>
    <property type="molecule type" value="Genomic_DNA"/>
</dbReference>
<accession>A0ABS8G7K1</accession>
<name>A0ABS8G7K1_9ALTE</name>
<dbReference type="SUPFAM" id="SSF54534">
    <property type="entry name" value="FKBP-like"/>
    <property type="match status" value="1"/>
</dbReference>
<comment type="catalytic activity">
    <reaction evidence="1">
        <text>[protein]-peptidylproline (omega=180) = [protein]-peptidylproline (omega=0)</text>
        <dbReference type="Rhea" id="RHEA:16237"/>
        <dbReference type="Rhea" id="RHEA-COMP:10747"/>
        <dbReference type="Rhea" id="RHEA-COMP:10748"/>
        <dbReference type="ChEBI" id="CHEBI:83833"/>
        <dbReference type="ChEBI" id="CHEBI:83834"/>
        <dbReference type="EC" id="5.2.1.8"/>
    </reaction>
</comment>
<dbReference type="PANTHER" id="PTHR43629">
    <property type="entry name" value="PEPTIDYL-PROLYL CIS-TRANS ISOMERASE"/>
    <property type="match status" value="1"/>
</dbReference>
<evidence type="ECO:0000256" key="5">
    <source>
        <dbReference type="PROSITE-ProRule" id="PRU00278"/>
    </source>
</evidence>
<evidence type="ECO:0000313" key="7">
    <source>
        <dbReference type="EMBL" id="MCC2616525.1"/>
    </source>
</evidence>
<dbReference type="EC" id="5.2.1.8" evidence="2"/>
<dbReference type="Gene3D" id="3.10.50.40">
    <property type="match status" value="1"/>
</dbReference>